<dbReference type="CDD" id="cd00293">
    <property type="entry name" value="USP-like"/>
    <property type="match status" value="1"/>
</dbReference>
<keyword evidence="3" id="KW-1185">Reference proteome</keyword>
<dbReference type="SUPFAM" id="SSF52402">
    <property type="entry name" value="Adenine nucleotide alpha hydrolases-like"/>
    <property type="match status" value="2"/>
</dbReference>
<comment type="caution">
    <text evidence="2">The sequence shown here is derived from an EMBL/GenBank/DDBJ whole genome shotgun (WGS) entry which is preliminary data.</text>
</comment>
<proteinExistence type="predicted"/>
<gene>
    <name evidence="2" type="ORF">J6I44_00015</name>
</gene>
<dbReference type="Proteomes" id="UP001207918">
    <property type="component" value="Unassembled WGS sequence"/>
</dbReference>
<dbReference type="InterPro" id="IPR006016">
    <property type="entry name" value="UspA"/>
</dbReference>
<sequence length="170" mass="19060">MIVLGTNGATGERNIIFGSVASSIINMSDVPVLAVPPGGSPDDIKHITFATDYHEGDLQILQQTINFARLFEANIEIIHVSEQKSQLDEIKFRGSRDLVKGETDYEDISFELKYGSDFFPVMADYLSSKPCSLPVMVRYKKTFWEKLVEKNHSNEMVFNSNIPLLVLIGD</sequence>
<evidence type="ECO:0000259" key="1">
    <source>
        <dbReference type="Pfam" id="PF00582"/>
    </source>
</evidence>
<protein>
    <submittedName>
        <fullName evidence="2">Universal stress protein</fullName>
    </submittedName>
</protein>
<dbReference type="Gene3D" id="3.40.50.12370">
    <property type="match status" value="1"/>
</dbReference>
<dbReference type="Pfam" id="PF00582">
    <property type="entry name" value="Usp"/>
    <property type="match status" value="1"/>
</dbReference>
<dbReference type="EMBL" id="JAGGJA010000001">
    <property type="protein sequence ID" value="MCW9705209.1"/>
    <property type="molecule type" value="Genomic_DNA"/>
</dbReference>
<feature type="domain" description="UspA" evidence="1">
    <location>
        <begin position="1"/>
        <end position="36"/>
    </location>
</feature>
<evidence type="ECO:0000313" key="2">
    <source>
        <dbReference type="EMBL" id="MCW9705209.1"/>
    </source>
</evidence>
<accession>A0ABT3PH19</accession>
<name>A0ABT3PH19_9BACT</name>
<organism evidence="2 3">
    <name type="scientific">Fodinibius salsisoli</name>
    <dbReference type="NCBI Taxonomy" id="2820877"/>
    <lineage>
        <taxon>Bacteria</taxon>
        <taxon>Pseudomonadati</taxon>
        <taxon>Balneolota</taxon>
        <taxon>Balneolia</taxon>
        <taxon>Balneolales</taxon>
        <taxon>Balneolaceae</taxon>
        <taxon>Fodinibius</taxon>
    </lineage>
</organism>
<evidence type="ECO:0000313" key="3">
    <source>
        <dbReference type="Proteomes" id="UP001207918"/>
    </source>
</evidence>
<reference evidence="2 3" key="1">
    <citation type="submission" date="2021-03" db="EMBL/GenBank/DDBJ databases">
        <title>Aliifodinibius sp. nov., a new bacterium isolated from saline soil.</title>
        <authorList>
            <person name="Galisteo C."/>
            <person name="De La Haba R."/>
            <person name="Sanchez-Porro C."/>
            <person name="Ventosa A."/>
        </authorList>
    </citation>
    <scope>NUCLEOTIDE SEQUENCE [LARGE SCALE GENOMIC DNA]</scope>
    <source>
        <strain evidence="2 3">1BSP15-2V2</strain>
    </source>
</reference>